<sequence>MFLSLLSIMKSEKGYKCVGEMAKPATYDDIKAYCIKVKAEKVSFKGTQENRDSANGLHVLRRRKTLESSQLRPLKISIVPDQKSSREIDLLVEKLNVCSIHIHFPADWSLANVTPVHKKGRKDGPGNHRPVSLTSVPGKAMEQIILSAIMQHMKDFSKAFDTVSHSIFLEKLAAHGLDGSTLHWVKNWLEGWAQRVVVNGGKSSWWPVTGDVPHGLVLGLVLFNIFINDLDKGITCTLNLDRLDRLAKANGMRFSKAKCQVLHLGHNNPMQCYRFGEDWLESCLAEKDLGVLVDCGVNVRS</sequence>
<keyword evidence="2" id="KW-0808">Transferase</keyword>
<proteinExistence type="predicted"/>
<keyword evidence="2" id="KW-0695">RNA-directed DNA polymerase</keyword>
<name>A0A2I0UQP6_LIMLA</name>
<dbReference type="EMBL" id="KZ505655">
    <property type="protein sequence ID" value="PKU48360.1"/>
    <property type="molecule type" value="Genomic_DNA"/>
</dbReference>
<evidence type="ECO:0000259" key="1">
    <source>
        <dbReference type="Pfam" id="PF00078"/>
    </source>
</evidence>
<gene>
    <name evidence="2" type="ORF">llap_1360</name>
</gene>
<keyword evidence="3" id="KW-1185">Reference proteome</keyword>
<reference evidence="3" key="2">
    <citation type="submission" date="2017-12" db="EMBL/GenBank/DDBJ databases">
        <title>Genome sequence of the Bar-tailed Godwit (Limosa lapponica baueri).</title>
        <authorList>
            <person name="Lima N.C.B."/>
            <person name="Parody-Merino A.M."/>
            <person name="Battley P.F."/>
            <person name="Fidler A.E."/>
            <person name="Prosdocimi F."/>
        </authorList>
    </citation>
    <scope>NUCLEOTIDE SEQUENCE [LARGE SCALE GENOMIC DNA]</scope>
</reference>
<dbReference type="AlphaFoldDB" id="A0A2I0UQP6"/>
<accession>A0A2I0UQP6</accession>
<dbReference type="OrthoDB" id="416454at2759"/>
<evidence type="ECO:0000313" key="3">
    <source>
        <dbReference type="Proteomes" id="UP000233556"/>
    </source>
</evidence>
<keyword evidence="2" id="KW-0548">Nucleotidyltransferase</keyword>
<organism evidence="2 3">
    <name type="scientific">Limosa lapponica baueri</name>
    <dbReference type="NCBI Taxonomy" id="1758121"/>
    <lineage>
        <taxon>Eukaryota</taxon>
        <taxon>Metazoa</taxon>
        <taxon>Chordata</taxon>
        <taxon>Craniata</taxon>
        <taxon>Vertebrata</taxon>
        <taxon>Euteleostomi</taxon>
        <taxon>Archelosauria</taxon>
        <taxon>Archosauria</taxon>
        <taxon>Dinosauria</taxon>
        <taxon>Saurischia</taxon>
        <taxon>Theropoda</taxon>
        <taxon>Coelurosauria</taxon>
        <taxon>Aves</taxon>
        <taxon>Neognathae</taxon>
        <taxon>Neoaves</taxon>
        <taxon>Charadriiformes</taxon>
        <taxon>Scolopacidae</taxon>
        <taxon>Limosa</taxon>
    </lineage>
</organism>
<reference evidence="3" key="1">
    <citation type="submission" date="2017-11" db="EMBL/GenBank/DDBJ databases">
        <authorList>
            <person name="Lima N.C."/>
            <person name="Parody-Merino A.M."/>
            <person name="Battley P.F."/>
            <person name="Fidler A.E."/>
            <person name="Prosdocimi F."/>
        </authorList>
    </citation>
    <scope>NUCLEOTIDE SEQUENCE [LARGE SCALE GENOMIC DNA]</scope>
</reference>
<evidence type="ECO:0000313" key="2">
    <source>
        <dbReference type="EMBL" id="PKU48360.1"/>
    </source>
</evidence>
<protein>
    <submittedName>
        <fullName evidence="2">Rna-directed dna polymerase from mobile element jockey-like</fullName>
    </submittedName>
</protein>
<dbReference type="InterPro" id="IPR000477">
    <property type="entry name" value="RT_dom"/>
</dbReference>
<feature type="domain" description="Reverse transcriptase" evidence="1">
    <location>
        <begin position="155"/>
        <end position="234"/>
    </location>
</feature>
<dbReference type="Pfam" id="PF00078">
    <property type="entry name" value="RVT_1"/>
    <property type="match status" value="1"/>
</dbReference>
<dbReference type="PANTHER" id="PTHR33332">
    <property type="entry name" value="REVERSE TRANSCRIPTASE DOMAIN-CONTAINING PROTEIN"/>
    <property type="match status" value="1"/>
</dbReference>
<dbReference type="GO" id="GO:0003964">
    <property type="term" value="F:RNA-directed DNA polymerase activity"/>
    <property type="evidence" value="ECO:0007669"/>
    <property type="project" value="UniProtKB-KW"/>
</dbReference>
<dbReference type="Proteomes" id="UP000233556">
    <property type="component" value="Unassembled WGS sequence"/>
</dbReference>